<dbReference type="InterPro" id="IPR012435">
    <property type="entry name" value="TMEM144"/>
</dbReference>
<feature type="transmembrane region" description="Helical" evidence="6">
    <location>
        <begin position="122"/>
        <end position="142"/>
    </location>
</feature>
<feature type="transmembrane region" description="Helical" evidence="6">
    <location>
        <begin position="181"/>
        <end position="203"/>
    </location>
</feature>
<evidence type="ECO:0000313" key="7">
    <source>
        <dbReference type="EMBL" id="MFH4974199.1"/>
    </source>
</evidence>
<evidence type="ECO:0000256" key="2">
    <source>
        <dbReference type="ARBA" id="ARBA00005731"/>
    </source>
</evidence>
<reference evidence="7 8" key="1">
    <citation type="submission" date="2024-08" db="EMBL/GenBank/DDBJ databases">
        <title>Gnathostoma spinigerum genome.</title>
        <authorList>
            <person name="Gonzalez-Bertolin B."/>
            <person name="Monzon S."/>
            <person name="Zaballos A."/>
            <person name="Jimenez P."/>
            <person name="Dekumyoy P."/>
            <person name="Varona S."/>
            <person name="Cuesta I."/>
            <person name="Sumanam S."/>
            <person name="Adisakwattana P."/>
            <person name="Gasser R.B."/>
            <person name="Hernandez-Gonzalez A."/>
            <person name="Young N.D."/>
            <person name="Perteguer M.J."/>
        </authorList>
    </citation>
    <scope>NUCLEOTIDE SEQUENCE [LARGE SCALE GENOMIC DNA]</scope>
    <source>
        <strain evidence="7">AL3</strain>
        <tissue evidence="7">Liver</tissue>
    </source>
</reference>
<dbReference type="EMBL" id="JBGFUD010000293">
    <property type="protein sequence ID" value="MFH4974199.1"/>
    <property type="molecule type" value="Genomic_DNA"/>
</dbReference>
<protein>
    <submittedName>
        <fullName evidence="7">Uncharacterized protein</fullName>
    </submittedName>
</protein>
<keyword evidence="4 6" id="KW-1133">Transmembrane helix</keyword>
<comment type="similarity">
    <text evidence="2">Belongs to the TMEM144 family.</text>
</comment>
<evidence type="ECO:0000256" key="1">
    <source>
        <dbReference type="ARBA" id="ARBA00004141"/>
    </source>
</evidence>
<name>A0ABD6E7Q3_9BILA</name>
<sequence>MFVFVKHESQMEDSEKIGKILPTDDNDSNTLSRYADIRRSPSVFRISRRKFMYIIMLSILAISHGLMMTPIVYIMENQQDASQEVLDYMFSHFSTIFMFSTLYFFTYCAVKCGRPYAPTELILPSVAYGTLWCIGMTLFFVSNHKLSQTVSFPITTHLPSTIGIMADVCLFGSIKGIKNITYAMTGVGIGCVGVVIVALSNVAL</sequence>
<evidence type="ECO:0000256" key="3">
    <source>
        <dbReference type="ARBA" id="ARBA00022692"/>
    </source>
</evidence>
<evidence type="ECO:0000313" key="8">
    <source>
        <dbReference type="Proteomes" id="UP001608902"/>
    </source>
</evidence>
<evidence type="ECO:0000256" key="4">
    <source>
        <dbReference type="ARBA" id="ARBA00022989"/>
    </source>
</evidence>
<keyword evidence="3 6" id="KW-0812">Transmembrane</keyword>
<evidence type="ECO:0000256" key="5">
    <source>
        <dbReference type="ARBA" id="ARBA00023136"/>
    </source>
</evidence>
<dbReference type="Pfam" id="PF07857">
    <property type="entry name" value="TMEM144"/>
    <property type="match status" value="1"/>
</dbReference>
<gene>
    <name evidence="7" type="ORF">AB6A40_000908</name>
</gene>
<evidence type="ECO:0000256" key="6">
    <source>
        <dbReference type="SAM" id="Phobius"/>
    </source>
</evidence>
<dbReference type="GO" id="GO:0016020">
    <property type="term" value="C:membrane"/>
    <property type="evidence" value="ECO:0007669"/>
    <property type="project" value="UniProtKB-SubCell"/>
</dbReference>
<dbReference type="InterPro" id="IPR010651">
    <property type="entry name" value="Sugar_transport"/>
</dbReference>
<dbReference type="Proteomes" id="UP001608902">
    <property type="component" value="Unassembled WGS sequence"/>
</dbReference>
<keyword evidence="5 6" id="KW-0472">Membrane</keyword>
<feature type="transmembrane region" description="Helical" evidence="6">
    <location>
        <begin position="90"/>
        <end position="110"/>
    </location>
</feature>
<comment type="caution">
    <text evidence="7">The sequence shown here is derived from an EMBL/GenBank/DDBJ whole genome shotgun (WGS) entry which is preliminary data.</text>
</comment>
<feature type="transmembrane region" description="Helical" evidence="6">
    <location>
        <begin position="51"/>
        <end position="75"/>
    </location>
</feature>
<accession>A0ABD6E7Q3</accession>
<comment type="subcellular location">
    <subcellularLocation>
        <location evidence="1">Membrane</location>
        <topology evidence="1">Multi-pass membrane protein</topology>
    </subcellularLocation>
</comment>
<dbReference type="AlphaFoldDB" id="A0ABD6E7Q3"/>
<organism evidence="7 8">
    <name type="scientific">Gnathostoma spinigerum</name>
    <dbReference type="NCBI Taxonomy" id="75299"/>
    <lineage>
        <taxon>Eukaryota</taxon>
        <taxon>Metazoa</taxon>
        <taxon>Ecdysozoa</taxon>
        <taxon>Nematoda</taxon>
        <taxon>Chromadorea</taxon>
        <taxon>Rhabditida</taxon>
        <taxon>Spirurina</taxon>
        <taxon>Gnathostomatomorpha</taxon>
        <taxon>Gnathostomatoidea</taxon>
        <taxon>Gnathostomatidae</taxon>
        <taxon>Gnathostoma</taxon>
    </lineage>
</organism>
<dbReference type="PANTHER" id="PTHR16119:SF18">
    <property type="entry name" value="TRANSMEMBRANE PROTEIN 144 HOMOLOG"/>
    <property type="match status" value="1"/>
</dbReference>
<keyword evidence="8" id="KW-1185">Reference proteome</keyword>
<dbReference type="PANTHER" id="PTHR16119">
    <property type="entry name" value="TRANSMEMBRANE PROTEIN 144"/>
    <property type="match status" value="1"/>
</dbReference>
<proteinExistence type="inferred from homology"/>